<organism evidence="1 2">
    <name type="scientific">Eubacterium ventriosum ATCC 27560</name>
    <dbReference type="NCBI Taxonomy" id="411463"/>
    <lineage>
        <taxon>Bacteria</taxon>
        <taxon>Bacillati</taxon>
        <taxon>Bacillota</taxon>
        <taxon>Clostridia</taxon>
        <taxon>Eubacteriales</taxon>
        <taxon>Eubacteriaceae</taxon>
        <taxon>Eubacterium</taxon>
    </lineage>
</organism>
<dbReference type="STRING" id="411463.EUBVEN_00719"/>
<sequence>MVFGWNTVLRRFGVCTGKDTGIKQTEREKADWLLVIKNKPGHGQKKRADTPKVKS</sequence>
<accession>A5Z4U1</accession>
<dbReference type="AlphaFoldDB" id="A5Z4U1"/>
<dbReference type="HOGENOM" id="CLU_3025535_0_0_9"/>
<reference evidence="1 2" key="2">
    <citation type="submission" date="2007-04" db="EMBL/GenBank/DDBJ databases">
        <title>Draft genome sequence of Eubacterium ventriosum (ATCC 27560).</title>
        <authorList>
            <person name="Sudarsanam P."/>
            <person name="Ley R."/>
            <person name="Guruge J."/>
            <person name="Turnbaugh P.J."/>
            <person name="Mahowald M."/>
            <person name="Liep D."/>
            <person name="Gordon J."/>
        </authorList>
    </citation>
    <scope>NUCLEOTIDE SEQUENCE [LARGE SCALE GENOMIC DNA]</scope>
    <source>
        <strain evidence="1 2">ATCC 27560</strain>
    </source>
</reference>
<name>A5Z4U1_9FIRM</name>
<proteinExistence type="predicted"/>
<reference evidence="1 2" key="1">
    <citation type="submission" date="2007-03" db="EMBL/GenBank/DDBJ databases">
        <authorList>
            <person name="Fulton L."/>
            <person name="Clifton S."/>
            <person name="Fulton B."/>
            <person name="Xu J."/>
            <person name="Minx P."/>
            <person name="Pepin K.H."/>
            <person name="Johnson M."/>
            <person name="Thiruvilangam P."/>
            <person name="Bhonagiri V."/>
            <person name="Nash W.E."/>
            <person name="Mardis E.R."/>
            <person name="Wilson R.K."/>
        </authorList>
    </citation>
    <scope>NUCLEOTIDE SEQUENCE [LARGE SCALE GENOMIC DNA]</scope>
    <source>
        <strain evidence="1 2">ATCC 27560</strain>
    </source>
</reference>
<protein>
    <submittedName>
        <fullName evidence="1">Uncharacterized protein</fullName>
    </submittedName>
</protein>
<dbReference type="EMBL" id="AAVL02000029">
    <property type="protein sequence ID" value="EDM51992.1"/>
    <property type="molecule type" value="Genomic_DNA"/>
</dbReference>
<evidence type="ECO:0000313" key="2">
    <source>
        <dbReference type="Proteomes" id="UP000006000"/>
    </source>
</evidence>
<dbReference type="Proteomes" id="UP000006000">
    <property type="component" value="Unassembled WGS sequence"/>
</dbReference>
<evidence type="ECO:0000313" key="1">
    <source>
        <dbReference type="EMBL" id="EDM51992.1"/>
    </source>
</evidence>
<gene>
    <name evidence="1" type="ORF">EUBVEN_00719</name>
</gene>
<comment type="caution">
    <text evidence="1">The sequence shown here is derived from an EMBL/GenBank/DDBJ whole genome shotgun (WGS) entry which is preliminary data.</text>
</comment>